<protein>
    <submittedName>
        <fullName evidence="7">Tudor domain containing 7 a</fullName>
    </submittedName>
</protein>
<comment type="subcellular location">
    <subcellularLocation>
        <location evidence="1">Cytoplasm</location>
    </subcellularLocation>
</comment>
<dbReference type="GO" id="GO:0043186">
    <property type="term" value="C:P granule"/>
    <property type="evidence" value="ECO:0007669"/>
    <property type="project" value="TreeGrafter"/>
</dbReference>
<keyword evidence="5" id="KW-0744">Spermatogenesis</keyword>
<dbReference type="InterPro" id="IPR050621">
    <property type="entry name" value="Tudor_domain_containing"/>
</dbReference>
<accession>A0A3Q3EBN0</accession>
<keyword evidence="2" id="KW-0963">Cytoplasm</keyword>
<sequence length="396" mass="44438">LLSMSTSPSRKLIWLGIPFTQSTLYDKTVVQRRLIQLLKKYCSGLWISKLPTVFSEMFKQQLPPQALNDLEKWTDVCMVEKSCSTKGDFLVYPPLPSSSAPQSSLSEGPAKPSVNLSTICTLDSSQVSTSDPRVGSIETVANPALTLASQPTDYFTSLEVPQKLGNSLAVTPDVNLEQTAHPLELLSKYTNGLWVHALPKLFLDNMDVYVPAACHPGYFVLQPWQDLHKLVVLMGQMMLYYNQTVTTTTGQIKKGDIYAAKIGKNWYRAVVKGILSNGLISIYELDHGKHELMRSSFLRPLIEEFRQLPFQAIIAQLAGKPTFFSFCETTSLVFRNHVEKQALVAQIENIQDESDVPEELWERKLTVYLVDTKVDDKDLWIHTLMGDMCSEPSSPT</sequence>
<dbReference type="SMART" id="SM00333">
    <property type="entry name" value="TUDOR"/>
    <property type="match status" value="1"/>
</dbReference>
<evidence type="ECO:0000256" key="4">
    <source>
        <dbReference type="ARBA" id="ARBA00022782"/>
    </source>
</evidence>
<evidence type="ECO:0000256" key="5">
    <source>
        <dbReference type="ARBA" id="ARBA00022871"/>
    </source>
</evidence>
<keyword evidence="4" id="KW-0221">Differentiation</keyword>
<keyword evidence="3" id="KW-0677">Repeat</keyword>
<evidence type="ECO:0000313" key="8">
    <source>
        <dbReference type="Proteomes" id="UP000264820"/>
    </source>
</evidence>
<dbReference type="GO" id="GO:0030719">
    <property type="term" value="P:P granule organization"/>
    <property type="evidence" value="ECO:0007669"/>
    <property type="project" value="TreeGrafter"/>
</dbReference>
<dbReference type="GO" id="GO:0007283">
    <property type="term" value="P:spermatogenesis"/>
    <property type="evidence" value="ECO:0007669"/>
    <property type="project" value="UniProtKB-KW"/>
</dbReference>
<dbReference type="PANTHER" id="PTHR22948">
    <property type="entry name" value="TUDOR DOMAIN CONTAINING PROTEIN"/>
    <property type="match status" value="1"/>
</dbReference>
<reference evidence="7" key="1">
    <citation type="submission" date="2025-08" db="UniProtKB">
        <authorList>
            <consortium name="Ensembl"/>
        </authorList>
    </citation>
    <scope>IDENTIFICATION</scope>
</reference>
<dbReference type="InterPro" id="IPR025605">
    <property type="entry name" value="OST-HTH/LOTUS_dom"/>
</dbReference>
<organism evidence="7 8">
    <name type="scientific">Hippocampus comes</name>
    <name type="common">Tiger tail seahorse</name>
    <dbReference type="NCBI Taxonomy" id="109280"/>
    <lineage>
        <taxon>Eukaryota</taxon>
        <taxon>Metazoa</taxon>
        <taxon>Chordata</taxon>
        <taxon>Craniata</taxon>
        <taxon>Vertebrata</taxon>
        <taxon>Euteleostomi</taxon>
        <taxon>Actinopterygii</taxon>
        <taxon>Neopterygii</taxon>
        <taxon>Teleostei</taxon>
        <taxon>Neoteleostei</taxon>
        <taxon>Acanthomorphata</taxon>
        <taxon>Syngnathiaria</taxon>
        <taxon>Syngnathiformes</taxon>
        <taxon>Syngnathoidei</taxon>
        <taxon>Syngnathidae</taxon>
        <taxon>Hippocampus</taxon>
    </lineage>
</organism>
<dbReference type="PROSITE" id="PS51644">
    <property type="entry name" value="HTH_OST"/>
    <property type="match status" value="1"/>
</dbReference>
<reference evidence="7" key="2">
    <citation type="submission" date="2025-09" db="UniProtKB">
        <authorList>
            <consortium name="Ensembl"/>
        </authorList>
    </citation>
    <scope>IDENTIFICATION</scope>
</reference>
<dbReference type="Ensembl" id="ENSHCOT00000024772.1">
    <property type="protein sequence ID" value="ENSHCOP00000028032.1"/>
    <property type="gene ID" value="ENSHCOG00000020504.1"/>
</dbReference>
<dbReference type="Gene3D" id="2.40.50.90">
    <property type="match status" value="1"/>
</dbReference>
<dbReference type="Proteomes" id="UP000264820">
    <property type="component" value="Unplaced"/>
</dbReference>
<dbReference type="Gene3D" id="3.30.420.610">
    <property type="entry name" value="LOTUS domain-like"/>
    <property type="match status" value="1"/>
</dbReference>
<dbReference type="GeneTree" id="ENSGT00890000139482"/>
<dbReference type="PANTHER" id="PTHR22948:SF14">
    <property type="entry name" value="TUDOR DOMAIN-CONTAINING PROTEIN 7"/>
    <property type="match status" value="1"/>
</dbReference>
<dbReference type="InterPro" id="IPR035437">
    <property type="entry name" value="SNase_OB-fold_sf"/>
</dbReference>
<dbReference type="GO" id="GO:0002089">
    <property type="term" value="P:lens morphogenesis in camera-type eye"/>
    <property type="evidence" value="ECO:0007669"/>
    <property type="project" value="TreeGrafter"/>
</dbReference>
<feature type="domain" description="HTH OST-type" evidence="6">
    <location>
        <begin position="26"/>
        <end position="95"/>
    </location>
</feature>
<dbReference type="GO" id="GO:0034587">
    <property type="term" value="P:piRNA processing"/>
    <property type="evidence" value="ECO:0007669"/>
    <property type="project" value="TreeGrafter"/>
</dbReference>
<evidence type="ECO:0000256" key="1">
    <source>
        <dbReference type="ARBA" id="ARBA00004496"/>
    </source>
</evidence>
<evidence type="ECO:0000256" key="3">
    <source>
        <dbReference type="ARBA" id="ARBA00022737"/>
    </source>
</evidence>
<name>A0A3Q3EBN0_HIPCM</name>
<proteinExistence type="predicted"/>
<dbReference type="SUPFAM" id="SSF63748">
    <property type="entry name" value="Tudor/PWWP/MBT"/>
    <property type="match status" value="1"/>
</dbReference>
<dbReference type="AlphaFoldDB" id="A0A3Q3EBN0"/>
<dbReference type="Gene3D" id="2.30.30.140">
    <property type="match status" value="1"/>
</dbReference>
<evidence type="ECO:0000256" key="2">
    <source>
        <dbReference type="ARBA" id="ARBA00022490"/>
    </source>
</evidence>
<evidence type="ECO:0000259" key="6">
    <source>
        <dbReference type="PROSITE" id="PS51644"/>
    </source>
</evidence>
<dbReference type="Pfam" id="PF00567">
    <property type="entry name" value="TUDOR"/>
    <property type="match status" value="1"/>
</dbReference>
<dbReference type="InterPro" id="IPR041966">
    <property type="entry name" value="LOTUS-like"/>
</dbReference>
<evidence type="ECO:0000313" key="7">
    <source>
        <dbReference type="Ensembl" id="ENSHCOP00000028032.1"/>
    </source>
</evidence>
<dbReference type="InterPro" id="IPR002999">
    <property type="entry name" value="Tudor"/>
</dbReference>
<keyword evidence="8" id="KW-1185">Reference proteome</keyword>
<dbReference type="GO" id="GO:0070306">
    <property type="term" value="P:lens fiber cell differentiation"/>
    <property type="evidence" value="ECO:0007669"/>
    <property type="project" value="TreeGrafter"/>
</dbReference>